<dbReference type="EMBL" id="ML975319">
    <property type="protein sequence ID" value="KAF1833406.1"/>
    <property type="molecule type" value="Genomic_DNA"/>
</dbReference>
<gene>
    <name evidence="6" type="ORF">BDW02DRAFT_623654</name>
</gene>
<dbReference type="SUPFAM" id="SSF144083">
    <property type="entry name" value="Magnesium transport protein CorA, transmembrane region"/>
    <property type="match status" value="1"/>
</dbReference>
<reference evidence="6" key="1">
    <citation type="submission" date="2020-01" db="EMBL/GenBank/DDBJ databases">
        <authorList>
            <consortium name="DOE Joint Genome Institute"/>
            <person name="Haridas S."/>
            <person name="Albert R."/>
            <person name="Binder M."/>
            <person name="Bloem J."/>
            <person name="Labutti K."/>
            <person name="Salamov A."/>
            <person name="Andreopoulos B."/>
            <person name="Baker S.E."/>
            <person name="Barry K."/>
            <person name="Bills G."/>
            <person name="Bluhm B.H."/>
            <person name="Cannon C."/>
            <person name="Castanera R."/>
            <person name="Culley D.E."/>
            <person name="Daum C."/>
            <person name="Ezra D."/>
            <person name="Gonzalez J.B."/>
            <person name="Henrissat B."/>
            <person name="Kuo A."/>
            <person name="Liang C."/>
            <person name="Lipzen A."/>
            <person name="Lutzoni F."/>
            <person name="Magnuson J."/>
            <person name="Mondo S."/>
            <person name="Nolan M."/>
            <person name="Ohm R."/>
            <person name="Pangilinan J."/>
            <person name="Park H.-J."/>
            <person name="Ramirez L."/>
            <person name="Alfaro M."/>
            <person name="Sun H."/>
            <person name="Tritt A."/>
            <person name="Yoshinaga Y."/>
            <person name="Zwiers L.-H."/>
            <person name="Turgeon B.G."/>
            <person name="Goodwin S.B."/>
            <person name="Spatafora J.W."/>
            <person name="Crous P.W."/>
            <person name="Grigoriev I.V."/>
        </authorList>
    </citation>
    <scope>NUCLEOTIDE SEQUENCE</scope>
    <source>
        <strain evidence="6">P77</strain>
    </source>
</reference>
<dbReference type="GO" id="GO:0016020">
    <property type="term" value="C:membrane"/>
    <property type="evidence" value="ECO:0007669"/>
    <property type="project" value="UniProtKB-SubCell"/>
</dbReference>
<evidence type="ECO:0000256" key="5">
    <source>
        <dbReference type="SAM" id="Phobius"/>
    </source>
</evidence>
<evidence type="ECO:0008006" key="8">
    <source>
        <dbReference type="Google" id="ProtNLM"/>
    </source>
</evidence>
<feature type="transmembrane region" description="Helical" evidence="5">
    <location>
        <begin position="295"/>
        <end position="315"/>
    </location>
</feature>
<dbReference type="OrthoDB" id="2830640at2759"/>
<feature type="transmembrane region" description="Helical" evidence="5">
    <location>
        <begin position="335"/>
        <end position="354"/>
    </location>
</feature>
<keyword evidence="7" id="KW-1185">Reference proteome</keyword>
<organism evidence="6 7">
    <name type="scientific">Decorospora gaudefroyi</name>
    <dbReference type="NCBI Taxonomy" id="184978"/>
    <lineage>
        <taxon>Eukaryota</taxon>
        <taxon>Fungi</taxon>
        <taxon>Dikarya</taxon>
        <taxon>Ascomycota</taxon>
        <taxon>Pezizomycotina</taxon>
        <taxon>Dothideomycetes</taxon>
        <taxon>Pleosporomycetidae</taxon>
        <taxon>Pleosporales</taxon>
        <taxon>Pleosporineae</taxon>
        <taxon>Pleosporaceae</taxon>
        <taxon>Decorospora</taxon>
    </lineage>
</organism>
<proteinExistence type="predicted"/>
<evidence type="ECO:0000256" key="3">
    <source>
        <dbReference type="ARBA" id="ARBA00022989"/>
    </source>
</evidence>
<evidence type="ECO:0000313" key="7">
    <source>
        <dbReference type="Proteomes" id="UP000800040"/>
    </source>
</evidence>
<dbReference type="InterPro" id="IPR045863">
    <property type="entry name" value="CorA_TM1_TM2"/>
</dbReference>
<comment type="subcellular location">
    <subcellularLocation>
        <location evidence="1">Membrane</location>
        <topology evidence="1">Multi-pass membrane protein</topology>
    </subcellularLocation>
</comment>
<keyword evidence="3 5" id="KW-1133">Transmembrane helix</keyword>
<name>A0A6A5KC68_9PLEO</name>
<evidence type="ECO:0000256" key="2">
    <source>
        <dbReference type="ARBA" id="ARBA00022692"/>
    </source>
</evidence>
<dbReference type="Gene3D" id="1.20.58.340">
    <property type="entry name" value="Magnesium transport protein CorA, transmembrane region"/>
    <property type="match status" value="1"/>
</dbReference>
<evidence type="ECO:0000256" key="1">
    <source>
        <dbReference type="ARBA" id="ARBA00004141"/>
    </source>
</evidence>
<dbReference type="AlphaFoldDB" id="A0A6A5KC68"/>
<keyword evidence="4 5" id="KW-0472">Membrane</keyword>
<protein>
    <recommendedName>
        <fullName evidence="8">Mg2+ transporter protein</fullName>
    </recommendedName>
</protein>
<evidence type="ECO:0000313" key="6">
    <source>
        <dbReference type="EMBL" id="KAF1833406.1"/>
    </source>
</evidence>
<keyword evidence="2 5" id="KW-0812">Transmembrane</keyword>
<evidence type="ECO:0000256" key="4">
    <source>
        <dbReference type="ARBA" id="ARBA00023136"/>
    </source>
</evidence>
<dbReference type="Proteomes" id="UP000800040">
    <property type="component" value="Unassembled WGS sequence"/>
</dbReference>
<sequence>MRGSNAQQLRYILDEQDTFSTDAEPAPELVQFFQIPSHLLTTVNRRSNGFFSCAETFNQDGELQSTYTWFRVLVKMAARDASSSYSWHEMTFCSRWVSSRCTILCIGAYSLFRGLLQDGLVQLGTTLQPSEPYSLHIPLVEAIVAMQDLSVWSVRNIVRSVEKASTLAAQDRSLPTRESQGFLMMHEAARHAIHSFETLSVTVETVEAMQRHVVHLASKSKQKSGNEPDTLSQVRTHMAFQASMLRNLLLRSQSNKERMQNEIALAYNMIAQRDSQVMTGLGEAARRDSGAMRTIAVVTMAFLPPTFLSAIFSMSFFNYTPEHGSAGWSVSGKLWVYWVCAVPLTCITLMIWYWRQRRVGS</sequence>
<accession>A0A6A5KC68</accession>